<dbReference type="Proteomes" id="UP001285441">
    <property type="component" value="Unassembled WGS sequence"/>
</dbReference>
<organism evidence="1 2">
    <name type="scientific">Podospora didyma</name>
    <dbReference type="NCBI Taxonomy" id="330526"/>
    <lineage>
        <taxon>Eukaryota</taxon>
        <taxon>Fungi</taxon>
        <taxon>Dikarya</taxon>
        <taxon>Ascomycota</taxon>
        <taxon>Pezizomycotina</taxon>
        <taxon>Sordariomycetes</taxon>
        <taxon>Sordariomycetidae</taxon>
        <taxon>Sordariales</taxon>
        <taxon>Podosporaceae</taxon>
        <taxon>Podospora</taxon>
    </lineage>
</organism>
<keyword evidence="2" id="KW-1185">Reference proteome</keyword>
<sequence>MGMRDPQVWFDYDTRRVFVVQTEVTLPPLLEDAPNDEIAESCPMEVRMKGEKEEMLTYKWFQKHPDELGQGVTGIRLEDGELLSTSDEPSISIGVLRKQVFARYPTLAEARLPGHLAKTILRSELVELDRLWRNVDLVSFTNEAGETEKAVFKYFTDIGRARHQWAEHKLLLHLPPHPLLPCTPGPSSKRARATW</sequence>
<protein>
    <submittedName>
        <fullName evidence="1">Uncharacterized protein</fullName>
    </submittedName>
</protein>
<proteinExistence type="predicted"/>
<reference evidence="1" key="2">
    <citation type="submission" date="2023-06" db="EMBL/GenBank/DDBJ databases">
        <authorList>
            <consortium name="Lawrence Berkeley National Laboratory"/>
            <person name="Haridas S."/>
            <person name="Hensen N."/>
            <person name="Bonometti L."/>
            <person name="Westerberg I."/>
            <person name="Brannstrom I.O."/>
            <person name="Guillou S."/>
            <person name="Cros-Aarteil S."/>
            <person name="Calhoun S."/>
            <person name="Kuo A."/>
            <person name="Mondo S."/>
            <person name="Pangilinan J."/>
            <person name="Riley R."/>
            <person name="LaButti K."/>
            <person name="Andreopoulos B."/>
            <person name="Lipzen A."/>
            <person name="Chen C."/>
            <person name="Yanf M."/>
            <person name="Daum C."/>
            <person name="Ng V."/>
            <person name="Clum A."/>
            <person name="Steindorff A."/>
            <person name="Ohm R."/>
            <person name="Martin F."/>
            <person name="Silar P."/>
            <person name="Natvig D."/>
            <person name="Lalanne C."/>
            <person name="Gautier V."/>
            <person name="Ament-velasquez S.L."/>
            <person name="Kruys A."/>
            <person name="Hutchinson M.I."/>
            <person name="Powell A.J."/>
            <person name="Barry K."/>
            <person name="Miller A.N."/>
            <person name="Grigoriev I.V."/>
            <person name="Debuchy R."/>
            <person name="Gladieux P."/>
            <person name="Thoren M.H."/>
            <person name="Johannesson H."/>
        </authorList>
    </citation>
    <scope>NUCLEOTIDE SEQUENCE</scope>
    <source>
        <strain evidence="1">CBS 232.78</strain>
    </source>
</reference>
<dbReference type="EMBL" id="JAULSW010000001">
    <property type="protein sequence ID" value="KAK3395246.1"/>
    <property type="molecule type" value="Genomic_DNA"/>
</dbReference>
<accession>A0AAE0P8D2</accession>
<evidence type="ECO:0000313" key="1">
    <source>
        <dbReference type="EMBL" id="KAK3395246.1"/>
    </source>
</evidence>
<comment type="caution">
    <text evidence="1">The sequence shown here is derived from an EMBL/GenBank/DDBJ whole genome shotgun (WGS) entry which is preliminary data.</text>
</comment>
<dbReference type="AlphaFoldDB" id="A0AAE0P8D2"/>
<gene>
    <name evidence="1" type="ORF">B0H63DRAFT_65809</name>
</gene>
<name>A0AAE0P8D2_9PEZI</name>
<evidence type="ECO:0000313" key="2">
    <source>
        <dbReference type="Proteomes" id="UP001285441"/>
    </source>
</evidence>
<reference evidence="1" key="1">
    <citation type="journal article" date="2023" name="Mol. Phylogenet. Evol.">
        <title>Genome-scale phylogeny and comparative genomics of the fungal order Sordariales.</title>
        <authorList>
            <person name="Hensen N."/>
            <person name="Bonometti L."/>
            <person name="Westerberg I."/>
            <person name="Brannstrom I.O."/>
            <person name="Guillou S."/>
            <person name="Cros-Aarteil S."/>
            <person name="Calhoun S."/>
            <person name="Haridas S."/>
            <person name="Kuo A."/>
            <person name="Mondo S."/>
            <person name="Pangilinan J."/>
            <person name="Riley R."/>
            <person name="LaButti K."/>
            <person name="Andreopoulos B."/>
            <person name="Lipzen A."/>
            <person name="Chen C."/>
            <person name="Yan M."/>
            <person name="Daum C."/>
            <person name="Ng V."/>
            <person name="Clum A."/>
            <person name="Steindorff A."/>
            <person name="Ohm R.A."/>
            <person name="Martin F."/>
            <person name="Silar P."/>
            <person name="Natvig D.O."/>
            <person name="Lalanne C."/>
            <person name="Gautier V."/>
            <person name="Ament-Velasquez S.L."/>
            <person name="Kruys A."/>
            <person name="Hutchinson M.I."/>
            <person name="Powell A.J."/>
            <person name="Barry K."/>
            <person name="Miller A.N."/>
            <person name="Grigoriev I.V."/>
            <person name="Debuchy R."/>
            <person name="Gladieux P."/>
            <person name="Hiltunen Thoren M."/>
            <person name="Johannesson H."/>
        </authorList>
    </citation>
    <scope>NUCLEOTIDE SEQUENCE</scope>
    <source>
        <strain evidence="1">CBS 232.78</strain>
    </source>
</reference>